<gene>
    <name evidence="3" type="ORF">SAMN05444955_101167</name>
</gene>
<dbReference type="AlphaFoldDB" id="A0A1H8AKA6"/>
<evidence type="ECO:0000313" key="4">
    <source>
        <dbReference type="Proteomes" id="UP000199695"/>
    </source>
</evidence>
<keyword evidence="4" id="KW-1185">Reference proteome</keyword>
<keyword evidence="1 3" id="KW-0413">Isomerase</keyword>
<feature type="domain" description="Xylose isomerase-like TIM barrel" evidence="2">
    <location>
        <begin position="20"/>
        <end position="262"/>
    </location>
</feature>
<proteinExistence type="predicted"/>
<dbReference type="EMBL" id="FOCQ01000001">
    <property type="protein sequence ID" value="SEM70424.1"/>
    <property type="molecule type" value="Genomic_DNA"/>
</dbReference>
<protein>
    <submittedName>
        <fullName evidence="3">Sugar phosphate isomerase/epimerase</fullName>
    </submittedName>
</protein>
<dbReference type="RefSeq" id="WP_089964474.1">
    <property type="nucleotide sequence ID" value="NZ_FOCQ01000001.1"/>
</dbReference>
<dbReference type="InterPro" id="IPR013022">
    <property type="entry name" value="Xyl_isomerase-like_TIM-brl"/>
</dbReference>
<dbReference type="OrthoDB" id="9814946at2"/>
<dbReference type="SUPFAM" id="SSF51658">
    <property type="entry name" value="Xylose isomerase-like"/>
    <property type="match status" value="1"/>
</dbReference>
<dbReference type="Gene3D" id="3.20.20.150">
    <property type="entry name" value="Divalent-metal-dependent TIM barrel enzymes"/>
    <property type="match status" value="1"/>
</dbReference>
<reference evidence="3 4" key="1">
    <citation type="submission" date="2016-10" db="EMBL/GenBank/DDBJ databases">
        <authorList>
            <person name="de Groot N.N."/>
        </authorList>
    </citation>
    <scope>NUCLEOTIDE SEQUENCE [LARGE SCALE GENOMIC DNA]</scope>
    <source>
        <strain evidence="3 4">DSM 46701</strain>
    </source>
</reference>
<sequence length="272" mass="30820">MRLATQDKPFFPDQFAEKLQFVKSMGFAAFEVDGKVLIERFAEIKQAIRETGVPVCTACGGYRGWIGDFDREKRRQAIADISEILKHVAEIAGQGIIVPAAWGMFSRRLPPLVPPRSEEEDRRILLDSLAQLNRTAQETGTYLYLEPLNRYEDHMLNKLSDAVSLIEEGNFSNVKVTADFFHMNIEEASVEASLRAAQQYIGHIHLADSHRYQPGDGHLDFVSGFKVLHEIGYAGYMAFECRVLGEPAEEAYRKSVKYIQSCLRQAGEEERE</sequence>
<accession>A0A1H8AKA6</accession>
<dbReference type="Proteomes" id="UP000199695">
    <property type="component" value="Unassembled WGS sequence"/>
</dbReference>
<dbReference type="Pfam" id="PF01261">
    <property type="entry name" value="AP_endonuc_2"/>
    <property type="match status" value="1"/>
</dbReference>
<name>A0A1H8AKA6_9BACL</name>
<dbReference type="GO" id="GO:0016853">
    <property type="term" value="F:isomerase activity"/>
    <property type="evidence" value="ECO:0007669"/>
    <property type="project" value="UniProtKB-KW"/>
</dbReference>
<dbReference type="STRING" id="1173111.SAMN05444955_101167"/>
<dbReference type="InterPro" id="IPR036237">
    <property type="entry name" value="Xyl_isomerase-like_sf"/>
</dbReference>
<dbReference type="InterPro" id="IPR050417">
    <property type="entry name" value="Sugar_Epim/Isomerase"/>
</dbReference>
<organism evidence="3 4">
    <name type="scientific">Lihuaxuella thermophila</name>
    <dbReference type="NCBI Taxonomy" id="1173111"/>
    <lineage>
        <taxon>Bacteria</taxon>
        <taxon>Bacillati</taxon>
        <taxon>Bacillota</taxon>
        <taxon>Bacilli</taxon>
        <taxon>Bacillales</taxon>
        <taxon>Thermoactinomycetaceae</taxon>
        <taxon>Lihuaxuella</taxon>
    </lineage>
</organism>
<dbReference type="PANTHER" id="PTHR43489">
    <property type="entry name" value="ISOMERASE"/>
    <property type="match status" value="1"/>
</dbReference>
<evidence type="ECO:0000259" key="2">
    <source>
        <dbReference type="Pfam" id="PF01261"/>
    </source>
</evidence>
<dbReference type="PANTHER" id="PTHR43489:SF7">
    <property type="entry name" value="3-DEHYDRO-D-GULOSIDE 4-EPIMERASE-RELATED"/>
    <property type="match status" value="1"/>
</dbReference>
<evidence type="ECO:0000256" key="1">
    <source>
        <dbReference type="ARBA" id="ARBA00023235"/>
    </source>
</evidence>
<evidence type="ECO:0000313" key="3">
    <source>
        <dbReference type="EMBL" id="SEM70424.1"/>
    </source>
</evidence>